<evidence type="ECO:0000256" key="4">
    <source>
        <dbReference type="ARBA" id="ARBA00022651"/>
    </source>
</evidence>
<keyword evidence="4" id="KW-0858">Xylan degradation</keyword>
<evidence type="ECO:0000313" key="10">
    <source>
        <dbReference type="EMBL" id="CAF9910835.1"/>
    </source>
</evidence>
<dbReference type="InterPro" id="IPR043595">
    <property type="entry name" value="FaeB/C/D"/>
</dbReference>
<keyword evidence="6" id="KW-0378">Hydrolase</keyword>
<evidence type="ECO:0000256" key="8">
    <source>
        <dbReference type="ARBA" id="ARBA00023326"/>
    </source>
</evidence>
<reference evidence="10" key="1">
    <citation type="submission" date="2021-03" db="EMBL/GenBank/DDBJ databases">
        <authorList>
            <person name="Tagirdzhanova G."/>
        </authorList>
    </citation>
    <scope>NUCLEOTIDE SEQUENCE</scope>
</reference>
<keyword evidence="11" id="KW-1185">Reference proteome</keyword>
<dbReference type="GO" id="GO:0030600">
    <property type="term" value="F:feruloyl esterase activity"/>
    <property type="evidence" value="ECO:0007669"/>
    <property type="project" value="UniProtKB-EC"/>
</dbReference>
<dbReference type="GO" id="GO:0045493">
    <property type="term" value="P:xylan catabolic process"/>
    <property type="evidence" value="ECO:0007669"/>
    <property type="project" value="UniProtKB-KW"/>
</dbReference>
<dbReference type="SUPFAM" id="SSF53474">
    <property type="entry name" value="alpha/beta-Hydrolases"/>
    <property type="match status" value="1"/>
</dbReference>
<name>A0A8H3ICA0_9LECA</name>
<dbReference type="EC" id="3.1.1.73" evidence="2"/>
<dbReference type="PANTHER" id="PTHR38050">
    <property type="match status" value="1"/>
</dbReference>
<evidence type="ECO:0000256" key="2">
    <source>
        <dbReference type="ARBA" id="ARBA00013091"/>
    </source>
</evidence>
<comment type="catalytic activity">
    <reaction evidence="9">
        <text>feruloyl-polysaccharide + H2O = ferulate + polysaccharide.</text>
        <dbReference type="EC" id="3.1.1.73"/>
    </reaction>
</comment>
<evidence type="ECO:0000256" key="6">
    <source>
        <dbReference type="ARBA" id="ARBA00022801"/>
    </source>
</evidence>
<dbReference type="AlphaFoldDB" id="A0A8H3ICA0"/>
<evidence type="ECO:0000256" key="7">
    <source>
        <dbReference type="ARBA" id="ARBA00023277"/>
    </source>
</evidence>
<keyword evidence="7" id="KW-0119">Carbohydrate metabolism</keyword>
<comment type="subcellular location">
    <subcellularLocation>
        <location evidence="1">Secreted</location>
    </subcellularLocation>
</comment>
<keyword evidence="8" id="KW-0624">Polysaccharide degradation</keyword>
<sequence>MLFFSVLFNSSHALNLLSTARLLGSPIFGAAAVEGRASAGCGKPHIADGKTRTVNINSACCSNVTSTRSYNIHLPTNYNPNNPTALIVSYHGAGETPSHHEEESQLSNPSYNPNMIVVYPKGFNRTWQGPNYTIPAINDKVFTSELLTHLTDEYCVDGTRIYANGKSNGGGFVGSLACSPDHGGDFAAFSAVVGAFYKQALPHSVCRPARTPLPILEFHGTDDKRADYSGTNDAKGGPLPAIQDWLAQWAVRDECPCPPTNVTLDSHGGQVHYGTYSCNGVQDIVQHYRIDGMGHVWPKASKGDYIDATPLIIDFFNSFPKL</sequence>
<keyword evidence="3" id="KW-0964">Secreted</keyword>
<proteinExistence type="predicted"/>
<comment type="caution">
    <text evidence="10">The sequence shown here is derived from an EMBL/GenBank/DDBJ whole genome shotgun (WGS) entry which is preliminary data.</text>
</comment>
<keyword evidence="5" id="KW-0732">Signal</keyword>
<dbReference type="EMBL" id="CAJPDS010000009">
    <property type="protein sequence ID" value="CAF9910835.1"/>
    <property type="molecule type" value="Genomic_DNA"/>
</dbReference>
<dbReference type="PANTHER" id="PTHR38050:SF2">
    <property type="entry name" value="FERULOYL ESTERASE C-RELATED"/>
    <property type="match status" value="1"/>
</dbReference>
<dbReference type="GO" id="GO:0005576">
    <property type="term" value="C:extracellular region"/>
    <property type="evidence" value="ECO:0007669"/>
    <property type="project" value="UniProtKB-SubCell"/>
</dbReference>
<dbReference type="Gene3D" id="3.40.50.1820">
    <property type="entry name" value="alpha/beta hydrolase"/>
    <property type="match status" value="1"/>
</dbReference>
<protein>
    <recommendedName>
        <fullName evidence="2">feruloyl esterase</fullName>
        <ecNumber evidence="2">3.1.1.73</ecNumber>
    </recommendedName>
</protein>
<organism evidence="10 11">
    <name type="scientific">Heterodermia speciosa</name>
    <dbReference type="NCBI Taxonomy" id="116794"/>
    <lineage>
        <taxon>Eukaryota</taxon>
        <taxon>Fungi</taxon>
        <taxon>Dikarya</taxon>
        <taxon>Ascomycota</taxon>
        <taxon>Pezizomycotina</taxon>
        <taxon>Lecanoromycetes</taxon>
        <taxon>OSLEUM clade</taxon>
        <taxon>Lecanoromycetidae</taxon>
        <taxon>Caliciales</taxon>
        <taxon>Physciaceae</taxon>
        <taxon>Heterodermia</taxon>
    </lineage>
</organism>
<dbReference type="OrthoDB" id="424610at2759"/>
<evidence type="ECO:0000256" key="3">
    <source>
        <dbReference type="ARBA" id="ARBA00022525"/>
    </source>
</evidence>
<evidence type="ECO:0000256" key="1">
    <source>
        <dbReference type="ARBA" id="ARBA00004613"/>
    </source>
</evidence>
<gene>
    <name evidence="10" type="ORF">HETSPECPRED_010199</name>
</gene>
<evidence type="ECO:0000313" key="11">
    <source>
        <dbReference type="Proteomes" id="UP000664521"/>
    </source>
</evidence>
<accession>A0A8H3ICA0</accession>
<evidence type="ECO:0000256" key="5">
    <source>
        <dbReference type="ARBA" id="ARBA00022729"/>
    </source>
</evidence>
<dbReference type="Proteomes" id="UP000664521">
    <property type="component" value="Unassembled WGS sequence"/>
</dbReference>
<dbReference type="InterPro" id="IPR029058">
    <property type="entry name" value="AB_hydrolase_fold"/>
</dbReference>
<evidence type="ECO:0000256" key="9">
    <source>
        <dbReference type="ARBA" id="ARBA00034075"/>
    </source>
</evidence>